<dbReference type="AlphaFoldDB" id="A0A7X9XRH7"/>
<comment type="caution">
    <text evidence="2">The sequence shown here is derived from an EMBL/GenBank/DDBJ whole genome shotgun (WGS) entry which is preliminary data.</text>
</comment>
<proteinExistence type="predicted"/>
<feature type="transmembrane region" description="Helical" evidence="1">
    <location>
        <begin position="104"/>
        <end position="126"/>
    </location>
</feature>
<reference evidence="2 3" key="1">
    <citation type="submission" date="2020-04" db="EMBL/GenBank/DDBJ databases">
        <authorList>
            <person name="Hitch T.C.A."/>
            <person name="Wylensek D."/>
            <person name="Clavel T."/>
        </authorList>
    </citation>
    <scope>NUCLEOTIDE SEQUENCE [LARGE SCALE GENOMIC DNA]</scope>
    <source>
        <strain evidence="2 3">WB01_NA02</strain>
    </source>
</reference>
<evidence type="ECO:0000313" key="2">
    <source>
        <dbReference type="EMBL" id="NMF07622.1"/>
    </source>
</evidence>
<keyword evidence="1" id="KW-1133">Transmembrane helix</keyword>
<gene>
    <name evidence="2" type="ORF">HF849_23385</name>
</gene>
<keyword evidence="1" id="KW-0812">Transmembrane</keyword>
<organism evidence="2 3">
    <name type="scientific">Clostridium beijerinckii</name>
    <name type="common">Clostridium MP</name>
    <dbReference type="NCBI Taxonomy" id="1520"/>
    <lineage>
        <taxon>Bacteria</taxon>
        <taxon>Bacillati</taxon>
        <taxon>Bacillota</taxon>
        <taxon>Clostridia</taxon>
        <taxon>Eubacteriales</taxon>
        <taxon>Clostridiaceae</taxon>
        <taxon>Clostridium</taxon>
    </lineage>
</organism>
<feature type="transmembrane region" description="Helical" evidence="1">
    <location>
        <begin position="33"/>
        <end position="53"/>
    </location>
</feature>
<accession>A0A7X9XRH7</accession>
<sequence>MSVKMNTKLRLIMEVITVLYLFLSILLKNSDTNISILLTFIWIAIWCIIFLYSKRLYGITDELVISILSKINRLVVYFLIFAIGIFSVFLVTPYNSFIISKVTIGIYLLFILLIATVIRLLLFIYYDRKGIYK</sequence>
<keyword evidence="1" id="KW-0472">Membrane</keyword>
<evidence type="ECO:0000313" key="3">
    <source>
        <dbReference type="Proteomes" id="UP000587880"/>
    </source>
</evidence>
<dbReference type="RefSeq" id="WP_168983328.1">
    <property type="nucleotide sequence ID" value="NZ_JABAGD010000069.1"/>
</dbReference>
<protein>
    <submittedName>
        <fullName evidence="2">Uncharacterized protein</fullName>
    </submittedName>
</protein>
<feature type="transmembrane region" description="Helical" evidence="1">
    <location>
        <begin position="9"/>
        <end position="27"/>
    </location>
</feature>
<dbReference type="Proteomes" id="UP000587880">
    <property type="component" value="Unassembled WGS sequence"/>
</dbReference>
<evidence type="ECO:0000256" key="1">
    <source>
        <dbReference type="SAM" id="Phobius"/>
    </source>
</evidence>
<dbReference type="EMBL" id="JABAGD010000069">
    <property type="protein sequence ID" value="NMF07622.1"/>
    <property type="molecule type" value="Genomic_DNA"/>
</dbReference>
<name>A0A7X9XRH7_CLOBE</name>
<feature type="transmembrane region" description="Helical" evidence="1">
    <location>
        <begin position="74"/>
        <end position="92"/>
    </location>
</feature>